<evidence type="ECO:0000313" key="4">
    <source>
        <dbReference type="EMBL" id="XCG49484.1"/>
    </source>
</evidence>
<evidence type="ECO:0000256" key="2">
    <source>
        <dbReference type="SAM" id="MobiDB-lite"/>
    </source>
</evidence>
<dbReference type="Gene3D" id="3.40.190.150">
    <property type="entry name" value="Bordetella uptake gene, domain 1"/>
    <property type="match status" value="1"/>
</dbReference>
<dbReference type="Gene3D" id="3.40.190.10">
    <property type="entry name" value="Periplasmic binding protein-like II"/>
    <property type="match status" value="1"/>
</dbReference>
<name>A0AAU8CRM5_9HYPH</name>
<dbReference type="CDD" id="cd07012">
    <property type="entry name" value="PBP2_Bug_TTT"/>
    <property type="match status" value="1"/>
</dbReference>
<dbReference type="PANTHER" id="PTHR42928">
    <property type="entry name" value="TRICARBOXYLATE-BINDING PROTEIN"/>
    <property type="match status" value="1"/>
</dbReference>
<organism evidence="4">
    <name type="scientific">Mesorhizobium sp. WSM2240</name>
    <dbReference type="NCBI Taxonomy" id="3228851"/>
    <lineage>
        <taxon>Bacteria</taxon>
        <taxon>Pseudomonadati</taxon>
        <taxon>Pseudomonadota</taxon>
        <taxon>Alphaproteobacteria</taxon>
        <taxon>Hyphomicrobiales</taxon>
        <taxon>Phyllobacteriaceae</taxon>
        <taxon>Mesorhizobium</taxon>
    </lineage>
</organism>
<dbReference type="EMBL" id="CP159253">
    <property type="protein sequence ID" value="XCG49484.1"/>
    <property type="molecule type" value="Genomic_DNA"/>
</dbReference>
<dbReference type="Pfam" id="PF03401">
    <property type="entry name" value="TctC"/>
    <property type="match status" value="1"/>
</dbReference>
<accession>A0AAU8CRM5</accession>
<feature type="compositionally biased region" description="Low complexity" evidence="2">
    <location>
        <begin position="339"/>
        <end position="350"/>
    </location>
</feature>
<evidence type="ECO:0000256" key="1">
    <source>
        <dbReference type="ARBA" id="ARBA00006987"/>
    </source>
</evidence>
<dbReference type="PANTHER" id="PTHR42928:SF5">
    <property type="entry name" value="BLR1237 PROTEIN"/>
    <property type="match status" value="1"/>
</dbReference>
<comment type="similarity">
    <text evidence="1">Belongs to the UPF0065 (bug) family.</text>
</comment>
<sequence>MFYKLILAAAMALMPMAAAQAQDYPWKPTKPVTIVVPWGAGGSTDQVVRLLATELESALGQTVVVVNQPGASGSIGTKSVLEAEKEGYTWASGAAKDVGTYAVTGLLDTRLDDWHFYLAVINSSVIGVNADTPYQTLEDLIQAMKANPGTVTVATAGINSSGGAALGAFSTGAGVEARHVTYDGGNPAVIATAGGETEVTTQLAVEQAEMIRAGRIRPLAVVGTKPLKLEGVDEIPAITTILPDFPASDNYFGIFVPAGTPNEVLQTLDMIWDDKIANSKALQDYATSRGAIVAVVRGEEAKEAAMPAIKDSPGACGSAMRLRSIRPALAFRHAERVARGAPRRPAASPRLSQVDDPV</sequence>
<dbReference type="InterPro" id="IPR042100">
    <property type="entry name" value="Bug_dom1"/>
</dbReference>
<dbReference type="PIRSF" id="PIRSF017082">
    <property type="entry name" value="YflP"/>
    <property type="match status" value="1"/>
</dbReference>
<evidence type="ECO:0000256" key="3">
    <source>
        <dbReference type="SAM" id="SignalP"/>
    </source>
</evidence>
<dbReference type="RefSeq" id="WP_353646996.1">
    <property type="nucleotide sequence ID" value="NZ_CP159253.1"/>
</dbReference>
<keyword evidence="3" id="KW-0732">Signal</keyword>
<protein>
    <submittedName>
        <fullName evidence="4">Tripartite tricarboxylate transporter substrate binding protein</fullName>
    </submittedName>
</protein>
<gene>
    <name evidence="4" type="ORF">ABVK50_02285</name>
</gene>
<feature type="chain" id="PRO_5043964178" evidence="3">
    <location>
        <begin position="22"/>
        <end position="358"/>
    </location>
</feature>
<feature type="region of interest" description="Disordered" evidence="2">
    <location>
        <begin position="336"/>
        <end position="358"/>
    </location>
</feature>
<dbReference type="AlphaFoldDB" id="A0AAU8CRM5"/>
<feature type="signal peptide" evidence="3">
    <location>
        <begin position="1"/>
        <end position="21"/>
    </location>
</feature>
<reference evidence="4" key="1">
    <citation type="submission" date="2024-06" db="EMBL/GenBank/DDBJ databases">
        <title>Mesorhizobium karijinii sp. nov., a symbiont of the iconic Swainsona formosa from arid Australia.</title>
        <authorList>
            <person name="Hill Y.J."/>
            <person name="Watkin E.L.J."/>
            <person name="O'Hara G.W."/>
            <person name="Terpolilli J."/>
            <person name="Tye M.L."/>
            <person name="Kohlmeier M.G."/>
        </authorList>
    </citation>
    <scope>NUCLEOTIDE SEQUENCE</scope>
    <source>
        <strain evidence="4">WSM2240</strain>
    </source>
</reference>
<proteinExistence type="inferred from homology"/>
<dbReference type="InterPro" id="IPR005064">
    <property type="entry name" value="BUG"/>
</dbReference>